<dbReference type="InterPro" id="IPR041018">
    <property type="entry name" value="ADPRTs_Tse2"/>
</dbReference>
<sequence>MNRHPFAIIGRLRSSVFSHRQPHFSLGRRQFSAKAIYSSFPATLYYYSPRPTSSLFDHKEIKDRPDDLYDEGVTVEKDGLVYPAVDERSVSNGTIMFPNTFMMQELVRGYFDEVLDREDEGDQVEKPFIYTISKGTPIPSHLILINEYISRFSLQPSRGMLLKELNRSLDEFWAGYAKKETAENWLNTHPFQDAVSDDEDSVWMGKQPILR</sequence>
<evidence type="ECO:0000313" key="3">
    <source>
        <dbReference type="Proteomes" id="UP000277212"/>
    </source>
</evidence>
<organism evidence="2 3">
    <name type="scientific">Fusarium kuroshium</name>
    <dbReference type="NCBI Taxonomy" id="2010991"/>
    <lineage>
        <taxon>Eukaryota</taxon>
        <taxon>Fungi</taxon>
        <taxon>Dikarya</taxon>
        <taxon>Ascomycota</taxon>
        <taxon>Pezizomycotina</taxon>
        <taxon>Sordariomycetes</taxon>
        <taxon>Hypocreomycetidae</taxon>
        <taxon>Hypocreales</taxon>
        <taxon>Nectriaceae</taxon>
        <taxon>Fusarium</taxon>
        <taxon>Fusarium solani species complex</taxon>
    </lineage>
</organism>
<evidence type="ECO:0000259" key="1">
    <source>
        <dbReference type="Pfam" id="PF18648"/>
    </source>
</evidence>
<comment type="caution">
    <text evidence="2">The sequence shown here is derived from an EMBL/GenBank/DDBJ whole genome shotgun (WGS) entry which is preliminary data.</text>
</comment>
<proteinExistence type="predicted"/>
<dbReference type="EMBL" id="NKUJ01000024">
    <property type="protein sequence ID" value="RMJ18049.1"/>
    <property type="molecule type" value="Genomic_DNA"/>
</dbReference>
<feature type="domain" description="Tse2 ADP-ribosyltransferase toxin" evidence="1">
    <location>
        <begin position="42"/>
        <end position="185"/>
    </location>
</feature>
<dbReference type="AlphaFoldDB" id="A0A3M2SKF8"/>
<keyword evidence="3" id="KW-1185">Reference proteome</keyword>
<dbReference type="OrthoDB" id="10266325at2759"/>
<name>A0A3M2SKF8_9HYPO</name>
<dbReference type="Proteomes" id="UP000277212">
    <property type="component" value="Unassembled WGS sequence"/>
</dbReference>
<dbReference type="Pfam" id="PF18648">
    <property type="entry name" value="ADPRTs_Tse2"/>
    <property type="match status" value="1"/>
</dbReference>
<gene>
    <name evidence="2" type="ORF">CDV36_002322</name>
</gene>
<accession>A0A3M2SKF8</accession>
<evidence type="ECO:0000313" key="2">
    <source>
        <dbReference type="EMBL" id="RMJ18049.1"/>
    </source>
</evidence>
<protein>
    <recommendedName>
        <fullName evidence="1">Tse2 ADP-ribosyltransferase toxin domain-containing protein</fullName>
    </recommendedName>
</protein>
<reference evidence="2 3" key="1">
    <citation type="submission" date="2017-06" db="EMBL/GenBank/DDBJ databases">
        <title>Comparative genomic analysis of Ambrosia Fusariam Clade fungi.</title>
        <authorList>
            <person name="Stajich J.E."/>
            <person name="Carrillo J."/>
            <person name="Kijimoto T."/>
            <person name="Eskalen A."/>
            <person name="O'Donnell K."/>
            <person name="Kasson M."/>
        </authorList>
    </citation>
    <scope>NUCLEOTIDE SEQUENCE [LARGE SCALE GENOMIC DNA]</scope>
    <source>
        <strain evidence="2">UCR3666</strain>
    </source>
</reference>